<dbReference type="RefSeq" id="WP_344667152.1">
    <property type="nucleotide sequence ID" value="NZ_BAAAQN010000022.1"/>
</dbReference>
<gene>
    <name evidence="1" type="ORF">GCM10009839_40020</name>
</gene>
<dbReference type="EMBL" id="BAAAQN010000022">
    <property type="protein sequence ID" value="GAA2035328.1"/>
    <property type="molecule type" value="Genomic_DNA"/>
</dbReference>
<reference evidence="2" key="1">
    <citation type="journal article" date="2019" name="Int. J. Syst. Evol. Microbiol.">
        <title>The Global Catalogue of Microorganisms (GCM) 10K type strain sequencing project: providing services to taxonomists for standard genome sequencing and annotation.</title>
        <authorList>
            <consortium name="The Broad Institute Genomics Platform"/>
            <consortium name="The Broad Institute Genome Sequencing Center for Infectious Disease"/>
            <person name="Wu L."/>
            <person name="Ma J."/>
        </authorList>
    </citation>
    <scope>NUCLEOTIDE SEQUENCE [LARGE SCALE GENOMIC DNA]</scope>
    <source>
        <strain evidence="2">JCM 16014</strain>
    </source>
</reference>
<dbReference type="Proteomes" id="UP001500751">
    <property type="component" value="Unassembled WGS sequence"/>
</dbReference>
<evidence type="ECO:0000313" key="2">
    <source>
        <dbReference type="Proteomes" id="UP001500751"/>
    </source>
</evidence>
<organism evidence="1 2">
    <name type="scientific">Catenulispora yoronensis</name>
    <dbReference type="NCBI Taxonomy" id="450799"/>
    <lineage>
        <taxon>Bacteria</taxon>
        <taxon>Bacillati</taxon>
        <taxon>Actinomycetota</taxon>
        <taxon>Actinomycetes</taxon>
        <taxon>Catenulisporales</taxon>
        <taxon>Catenulisporaceae</taxon>
        <taxon>Catenulispora</taxon>
    </lineage>
</organism>
<evidence type="ECO:0000313" key="1">
    <source>
        <dbReference type="EMBL" id="GAA2035328.1"/>
    </source>
</evidence>
<sequence>MSEQIHEGPQSGAADAAQVLSRVIALEDGEHKLDSCDLRWTEQRGWVFSAQSGTYIDEADDIDLIRWWADALDGVTHLAETKSYQLGSVRRFYRELSARATVSGIAVEIWNHIAVREESLETPAAAVAYAT</sequence>
<proteinExistence type="predicted"/>
<protein>
    <submittedName>
        <fullName evidence="1">Uncharacterized protein</fullName>
    </submittedName>
</protein>
<keyword evidence="2" id="KW-1185">Reference proteome</keyword>
<name>A0ABP5G044_9ACTN</name>
<accession>A0ABP5G044</accession>
<comment type="caution">
    <text evidence="1">The sequence shown here is derived from an EMBL/GenBank/DDBJ whole genome shotgun (WGS) entry which is preliminary data.</text>
</comment>